<dbReference type="RefSeq" id="WP_369601090.1">
    <property type="nucleotide sequence ID" value="NZ_CP154858.1"/>
</dbReference>
<dbReference type="KEGG" id="tcd:AAIA72_14915"/>
<dbReference type="AlphaFoldDB" id="A0AB39UUM3"/>
<keyword evidence="1" id="KW-0812">Transmembrane</keyword>
<proteinExistence type="predicted"/>
<accession>A0AB39UUM3</accession>
<dbReference type="EMBL" id="CP154858">
    <property type="protein sequence ID" value="XDT72069.1"/>
    <property type="molecule type" value="Genomic_DNA"/>
</dbReference>
<protein>
    <submittedName>
        <fullName evidence="2">Uncharacterized protein</fullName>
    </submittedName>
</protein>
<organism evidence="2">
    <name type="scientific">Thermohahella caldifontis</name>
    <dbReference type="NCBI Taxonomy" id="3142973"/>
    <lineage>
        <taxon>Bacteria</taxon>
        <taxon>Pseudomonadati</taxon>
        <taxon>Pseudomonadota</taxon>
        <taxon>Gammaproteobacteria</taxon>
        <taxon>Oceanospirillales</taxon>
        <taxon>Hahellaceae</taxon>
        <taxon>Thermohahella</taxon>
    </lineage>
</organism>
<reference evidence="2" key="1">
    <citation type="submission" date="2024-05" db="EMBL/GenBank/DDBJ databases">
        <title>Genome sequencing of novel strain.</title>
        <authorList>
            <person name="Ganbat D."/>
            <person name="Ganbat S."/>
            <person name="Lee S.-J."/>
        </authorList>
    </citation>
    <scope>NUCLEOTIDE SEQUENCE</scope>
    <source>
        <strain evidence="2">SMD15-11</strain>
    </source>
</reference>
<feature type="transmembrane region" description="Helical" evidence="1">
    <location>
        <begin position="84"/>
        <end position="104"/>
    </location>
</feature>
<gene>
    <name evidence="2" type="ORF">AAIA72_14915</name>
</gene>
<evidence type="ECO:0000256" key="1">
    <source>
        <dbReference type="SAM" id="Phobius"/>
    </source>
</evidence>
<name>A0AB39UUM3_9GAMM</name>
<sequence length="110" mass="12617">MAFKWHVFLVNVEDVEKNLDRYSLESFIQGLFKDGDTYAPGIKCKGCGERYRVCFVFHVVWGLITVSGVKCMKMVGPELIGVDFFYFALSIFLLVAGYLIAWWISPFTKV</sequence>
<keyword evidence="1" id="KW-0472">Membrane</keyword>
<keyword evidence="1" id="KW-1133">Transmembrane helix</keyword>
<evidence type="ECO:0000313" key="2">
    <source>
        <dbReference type="EMBL" id="XDT72069.1"/>
    </source>
</evidence>
<feature type="transmembrane region" description="Helical" evidence="1">
    <location>
        <begin position="55"/>
        <end position="72"/>
    </location>
</feature>